<gene>
    <name evidence="6" type="ORF">BDV25DRAFT_153477</name>
</gene>
<dbReference type="InterPro" id="IPR021858">
    <property type="entry name" value="Fun_TF"/>
</dbReference>
<dbReference type="PROSITE" id="PS50048">
    <property type="entry name" value="ZN2_CY6_FUNGAL_2"/>
    <property type="match status" value="1"/>
</dbReference>
<dbReference type="PROSITE" id="PS00463">
    <property type="entry name" value="ZN2_CY6_FUNGAL_1"/>
    <property type="match status" value="1"/>
</dbReference>
<dbReference type="PANTHER" id="PTHR47784">
    <property type="entry name" value="STEROL UPTAKE CONTROL PROTEIN 2"/>
    <property type="match status" value="1"/>
</dbReference>
<dbReference type="AlphaFoldDB" id="A0A5N6TXB7"/>
<dbReference type="EMBL" id="ML742081">
    <property type="protein sequence ID" value="KAE8150975.1"/>
    <property type="molecule type" value="Genomic_DNA"/>
</dbReference>
<dbReference type="GO" id="GO:0008270">
    <property type="term" value="F:zinc ion binding"/>
    <property type="evidence" value="ECO:0007669"/>
    <property type="project" value="InterPro"/>
</dbReference>
<dbReference type="InterPro" id="IPR036864">
    <property type="entry name" value="Zn2-C6_fun-type_DNA-bd_sf"/>
</dbReference>
<evidence type="ECO:0000313" key="7">
    <source>
        <dbReference type="Proteomes" id="UP000325780"/>
    </source>
</evidence>
<feature type="domain" description="Zn(2)-C6 fungal-type" evidence="5">
    <location>
        <begin position="13"/>
        <end position="43"/>
    </location>
</feature>
<evidence type="ECO:0000256" key="2">
    <source>
        <dbReference type="ARBA" id="ARBA00023125"/>
    </source>
</evidence>
<evidence type="ECO:0000256" key="3">
    <source>
        <dbReference type="ARBA" id="ARBA00023163"/>
    </source>
</evidence>
<sequence length="356" mass="40791">MKVRRPHRKTRTGCFSCKKRRIKCDEQKPSCLNCLRRGYNCEYLSRPLDSDNQDDAVTHTPSPGNDLPELPMTELRLLHHFTTSTYATMSSRENIKTIWRVTVPQLAFSCDCLMRAILALSALHLSRLEPEERRMQYQKLAVSHYDAALRSSTLTILHLSVENCHALYACSELIFLFNLVHPHLSPNPLLSYTNEVAPWLTLLRGIRTIAYPFVESLKVGVLGPLLAVNEGSAPDKTIIESLDVFDAHIRRSQITNPSTSTYLAAIENLRQWSVDMDGHGFRWAVHVDEDYVSLLRRMEPEALVVFAHFALVVKKWDSNYWLRGWADRLVDAIHGALGDSHRAWIRRILEQFGMAR</sequence>
<dbReference type="PRINTS" id="PR00755">
    <property type="entry name" value="AFLATOXINBRP"/>
</dbReference>
<dbReference type="SUPFAM" id="SSF57701">
    <property type="entry name" value="Zn2/Cys6 DNA-binding domain"/>
    <property type="match status" value="1"/>
</dbReference>
<protein>
    <recommendedName>
        <fullName evidence="5">Zn(2)-C6 fungal-type domain-containing protein</fullName>
    </recommendedName>
</protein>
<keyword evidence="3" id="KW-0804">Transcription</keyword>
<proteinExistence type="predicted"/>
<reference evidence="6 7" key="1">
    <citation type="submission" date="2019-04" db="EMBL/GenBank/DDBJ databases">
        <title>Friends and foes A comparative genomics study of 23 Aspergillus species from section Flavi.</title>
        <authorList>
            <consortium name="DOE Joint Genome Institute"/>
            <person name="Kjaerbolling I."/>
            <person name="Vesth T."/>
            <person name="Frisvad J.C."/>
            <person name="Nybo J.L."/>
            <person name="Theobald S."/>
            <person name="Kildgaard S."/>
            <person name="Isbrandt T."/>
            <person name="Kuo A."/>
            <person name="Sato A."/>
            <person name="Lyhne E.K."/>
            <person name="Kogle M.E."/>
            <person name="Wiebenga A."/>
            <person name="Kun R.S."/>
            <person name="Lubbers R.J."/>
            <person name="Makela M.R."/>
            <person name="Barry K."/>
            <person name="Chovatia M."/>
            <person name="Clum A."/>
            <person name="Daum C."/>
            <person name="Haridas S."/>
            <person name="He G."/>
            <person name="LaButti K."/>
            <person name="Lipzen A."/>
            <person name="Mondo S."/>
            <person name="Riley R."/>
            <person name="Salamov A."/>
            <person name="Simmons B.A."/>
            <person name="Magnuson J.K."/>
            <person name="Henrissat B."/>
            <person name="Mortensen U.H."/>
            <person name="Larsen T.O."/>
            <person name="Devries R.P."/>
            <person name="Grigoriev I.V."/>
            <person name="Machida M."/>
            <person name="Baker S.E."/>
            <person name="Andersen M.R."/>
        </authorList>
    </citation>
    <scope>NUCLEOTIDE SEQUENCE [LARGE SCALE GENOMIC DNA]</scope>
    <source>
        <strain evidence="6 7">IBT 18842</strain>
    </source>
</reference>
<dbReference type="Proteomes" id="UP000325780">
    <property type="component" value="Unassembled WGS sequence"/>
</dbReference>
<evidence type="ECO:0000256" key="4">
    <source>
        <dbReference type="ARBA" id="ARBA00023242"/>
    </source>
</evidence>
<keyword evidence="4" id="KW-0539">Nucleus</keyword>
<evidence type="ECO:0000313" key="6">
    <source>
        <dbReference type="EMBL" id="KAE8150975.1"/>
    </source>
</evidence>
<keyword evidence="2" id="KW-0238">DNA-binding</keyword>
<dbReference type="InterPro" id="IPR001138">
    <property type="entry name" value="Zn2Cys6_DnaBD"/>
</dbReference>
<dbReference type="SMART" id="SM00066">
    <property type="entry name" value="GAL4"/>
    <property type="match status" value="1"/>
</dbReference>
<keyword evidence="1" id="KW-0805">Transcription regulation</keyword>
<dbReference type="GO" id="GO:0003677">
    <property type="term" value="F:DNA binding"/>
    <property type="evidence" value="ECO:0007669"/>
    <property type="project" value="UniProtKB-KW"/>
</dbReference>
<evidence type="ECO:0000256" key="1">
    <source>
        <dbReference type="ARBA" id="ARBA00023015"/>
    </source>
</evidence>
<keyword evidence="7" id="KW-1185">Reference proteome</keyword>
<evidence type="ECO:0000259" key="5">
    <source>
        <dbReference type="PROSITE" id="PS50048"/>
    </source>
</evidence>
<dbReference type="InterPro" id="IPR053157">
    <property type="entry name" value="Sterol_Uptake_Regulator"/>
</dbReference>
<dbReference type="Gene3D" id="4.10.240.10">
    <property type="entry name" value="Zn(2)-C6 fungal-type DNA-binding domain"/>
    <property type="match status" value="1"/>
</dbReference>
<dbReference type="CDD" id="cd00067">
    <property type="entry name" value="GAL4"/>
    <property type="match status" value="1"/>
</dbReference>
<dbReference type="Pfam" id="PF00172">
    <property type="entry name" value="Zn_clus"/>
    <property type="match status" value="1"/>
</dbReference>
<name>A0A5N6TXB7_ASPAV</name>
<dbReference type="PANTHER" id="PTHR47784:SF5">
    <property type="entry name" value="STEROL UPTAKE CONTROL PROTEIN 2"/>
    <property type="match status" value="1"/>
</dbReference>
<dbReference type="Pfam" id="PF11951">
    <property type="entry name" value="Fungal_trans_2"/>
    <property type="match status" value="1"/>
</dbReference>
<accession>A0A5N6TXB7</accession>
<dbReference type="GO" id="GO:0001228">
    <property type="term" value="F:DNA-binding transcription activator activity, RNA polymerase II-specific"/>
    <property type="evidence" value="ECO:0007669"/>
    <property type="project" value="TreeGrafter"/>
</dbReference>
<organism evidence="6 7">
    <name type="scientific">Aspergillus avenaceus</name>
    <dbReference type="NCBI Taxonomy" id="36643"/>
    <lineage>
        <taxon>Eukaryota</taxon>
        <taxon>Fungi</taxon>
        <taxon>Dikarya</taxon>
        <taxon>Ascomycota</taxon>
        <taxon>Pezizomycotina</taxon>
        <taxon>Eurotiomycetes</taxon>
        <taxon>Eurotiomycetidae</taxon>
        <taxon>Eurotiales</taxon>
        <taxon>Aspergillaceae</taxon>
        <taxon>Aspergillus</taxon>
        <taxon>Aspergillus subgen. Circumdati</taxon>
    </lineage>
</organism>
<dbReference type="OrthoDB" id="416217at2759"/>